<evidence type="ECO:0000259" key="9">
    <source>
        <dbReference type="SMART" id="SM00363"/>
    </source>
</evidence>
<dbReference type="InterPro" id="IPR020103">
    <property type="entry name" value="PsdUridine_synth_cat_dom_sf"/>
</dbReference>
<dbReference type="EMBL" id="VCMV01000006">
    <property type="protein sequence ID" value="KAB0268348.1"/>
    <property type="molecule type" value="Genomic_DNA"/>
</dbReference>
<evidence type="ECO:0000256" key="3">
    <source>
        <dbReference type="ARBA" id="ARBA00022884"/>
    </source>
</evidence>
<evidence type="ECO:0000256" key="4">
    <source>
        <dbReference type="ARBA" id="ARBA00023235"/>
    </source>
</evidence>
<dbReference type="GO" id="GO:0000455">
    <property type="term" value="P:enzyme-directed rRNA pseudouridine synthesis"/>
    <property type="evidence" value="ECO:0007669"/>
    <property type="project" value="UniProtKB-ARBA"/>
</dbReference>
<dbReference type="InterPro" id="IPR036986">
    <property type="entry name" value="S4_RNA-bd_sf"/>
</dbReference>
<dbReference type="PANTHER" id="PTHR47683">
    <property type="entry name" value="PSEUDOURIDINE SYNTHASE FAMILY PROTEIN-RELATED"/>
    <property type="match status" value="1"/>
</dbReference>
<dbReference type="SMART" id="SM00363">
    <property type="entry name" value="S4"/>
    <property type="match status" value="1"/>
</dbReference>
<dbReference type="Pfam" id="PF01479">
    <property type="entry name" value="S4"/>
    <property type="match status" value="1"/>
</dbReference>
<accession>A0A5N3PF19</accession>
<dbReference type="InterPro" id="IPR018496">
    <property type="entry name" value="PsdUridine_synth_RsuA/RluB_CS"/>
</dbReference>
<dbReference type="Gene3D" id="3.30.70.580">
    <property type="entry name" value="Pseudouridine synthase I, catalytic domain, N-terminal subdomain"/>
    <property type="match status" value="1"/>
</dbReference>
<name>A0A5N3PF19_9HYPH</name>
<evidence type="ECO:0000256" key="8">
    <source>
        <dbReference type="RuleBase" id="RU003887"/>
    </source>
</evidence>
<comment type="catalytic activity">
    <reaction evidence="5">
        <text>uridine(516) in 16S rRNA = pseudouridine(516) in 16S rRNA</text>
        <dbReference type="Rhea" id="RHEA:38867"/>
        <dbReference type="Rhea" id="RHEA-COMP:10089"/>
        <dbReference type="Rhea" id="RHEA-COMP:10090"/>
        <dbReference type="ChEBI" id="CHEBI:65314"/>
        <dbReference type="ChEBI" id="CHEBI:65315"/>
        <dbReference type="EC" id="5.4.99.19"/>
    </reaction>
</comment>
<dbReference type="PROSITE" id="PS01149">
    <property type="entry name" value="PSI_RSU"/>
    <property type="match status" value="1"/>
</dbReference>
<dbReference type="AlphaFoldDB" id="A0A5N3PF19"/>
<gene>
    <name evidence="10" type="ORF">FEZ63_04950</name>
</gene>
<evidence type="ECO:0000256" key="7">
    <source>
        <dbReference type="PROSITE-ProRule" id="PRU00182"/>
    </source>
</evidence>
<dbReference type="Pfam" id="PF00849">
    <property type="entry name" value="PseudoU_synth_2"/>
    <property type="match status" value="1"/>
</dbReference>
<dbReference type="RefSeq" id="WP_150942530.1">
    <property type="nucleotide sequence ID" value="NZ_VCMV01000006.1"/>
</dbReference>
<dbReference type="InterPro" id="IPR000748">
    <property type="entry name" value="PsdUridine_synth_RsuA/RluB/E/F"/>
</dbReference>
<dbReference type="PANTHER" id="PTHR47683:SF4">
    <property type="entry name" value="PSEUDOURIDINE SYNTHASE"/>
    <property type="match status" value="1"/>
</dbReference>
<dbReference type="GO" id="GO:0003723">
    <property type="term" value="F:RNA binding"/>
    <property type="evidence" value="ECO:0007669"/>
    <property type="project" value="UniProtKB-KW"/>
</dbReference>
<evidence type="ECO:0000313" key="11">
    <source>
        <dbReference type="Proteomes" id="UP000325684"/>
    </source>
</evidence>
<evidence type="ECO:0000313" key="10">
    <source>
        <dbReference type="EMBL" id="KAB0268348.1"/>
    </source>
</evidence>
<feature type="domain" description="RNA-binding S4" evidence="9">
    <location>
        <begin position="8"/>
        <end position="63"/>
    </location>
</feature>
<keyword evidence="4 8" id="KW-0413">Isomerase</keyword>
<dbReference type="SUPFAM" id="SSF55120">
    <property type="entry name" value="Pseudouridine synthase"/>
    <property type="match status" value="1"/>
</dbReference>
<dbReference type="CDD" id="cd02553">
    <property type="entry name" value="PseudoU_synth_RsuA"/>
    <property type="match status" value="1"/>
</dbReference>
<dbReference type="OrthoDB" id="9807213at2"/>
<proteinExistence type="inferred from homology"/>
<evidence type="ECO:0000256" key="1">
    <source>
        <dbReference type="ARBA" id="ARBA00000073"/>
    </source>
</evidence>
<dbReference type="NCBIfam" id="TIGR00093">
    <property type="entry name" value="pseudouridine synthase"/>
    <property type="match status" value="1"/>
</dbReference>
<reference evidence="10 11" key="1">
    <citation type="journal article" date="2019" name="Microorganisms">
        <title>Genome Insights into the Novel Species Microvirga brassicacearum, a Rapeseed Endophyte with Biotechnological Potential.</title>
        <authorList>
            <person name="Jimenez-Gomez A."/>
            <person name="Saati-Santamaria Z."/>
            <person name="Igual J.M."/>
            <person name="Rivas R."/>
            <person name="Mateos P.F."/>
            <person name="Garcia-Fraile P."/>
        </authorList>
    </citation>
    <scope>NUCLEOTIDE SEQUENCE [LARGE SCALE GENOMIC DNA]</scope>
    <source>
        <strain evidence="10 11">CDVBN77</strain>
    </source>
</reference>
<dbReference type="SUPFAM" id="SSF55174">
    <property type="entry name" value="Alpha-L RNA-binding motif"/>
    <property type="match status" value="1"/>
</dbReference>
<dbReference type="Proteomes" id="UP000325684">
    <property type="component" value="Unassembled WGS sequence"/>
</dbReference>
<dbReference type="PROSITE" id="PS50889">
    <property type="entry name" value="S4"/>
    <property type="match status" value="1"/>
</dbReference>
<sequence length="250" mass="27743">MSKLPTTLRLDRLLANLGYGSRREVQNMVRSGRVTLDGAELDDPDQRVTVAPDLSERMRVNGKPLDPPPGLTLMLHKPLGVTCSHKETGPLVYDLLPERWRRRDPALSTIGRLDKETSGLLLMTDDGALLHRIISPRSHVSKRYHVTLDRPLRGDEAGIFASGTLLLEGEDKPLLPVPLETLSERSATVTLMEGRYHQVRRMFAAVGNHVTVLHRDRIGSLDLPDDLGPGQYRVLGTAELGRVLPPKVNL</sequence>
<dbReference type="Gene3D" id="3.30.70.1560">
    <property type="entry name" value="Alpha-L RNA-binding motif"/>
    <property type="match status" value="1"/>
</dbReference>
<protein>
    <recommendedName>
        <fullName evidence="8">Pseudouridine synthase</fullName>
        <ecNumber evidence="8">5.4.99.-</ecNumber>
    </recommendedName>
</protein>
<dbReference type="InterPro" id="IPR050343">
    <property type="entry name" value="RsuA_PseudoU_synthase"/>
</dbReference>
<dbReference type="CDD" id="cd00165">
    <property type="entry name" value="S4"/>
    <property type="match status" value="1"/>
</dbReference>
<organism evidence="10 11">
    <name type="scientific">Microvirga brassicacearum</name>
    <dbReference type="NCBI Taxonomy" id="2580413"/>
    <lineage>
        <taxon>Bacteria</taxon>
        <taxon>Pseudomonadati</taxon>
        <taxon>Pseudomonadota</taxon>
        <taxon>Alphaproteobacteria</taxon>
        <taxon>Hyphomicrobiales</taxon>
        <taxon>Methylobacteriaceae</taxon>
        <taxon>Microvirga</taxon>
    </lineage>
</organism>
<keyword evidence="11" id="KW-1185">Reference proteome</keyword>
<evidence type="ECO:0000256" key="2">
    <source>
        <dbReference type="ARBA" id="ARBA00008348"/>
    </source>
</evidence>
<evidence type="ECO:0000256" key="6">
    <source>
        <dbReference type="ARBA" id="ARBA00037590"/>
    </source>
</evidence>
<comment type="similarity">
    <text evidence="2 8">Belongs to the pseudouridine synthase RsuA family.</text>
</comment>
<dbReference type="EC" id="5.4.99.-" evidence="8"/>
<comment type="catalytic activity">
    <reaction evidence="1">
        <text>a uridine in RNA = a pseudouridine in RNA</text>
        <dbReference type="Rhea" id="RHEA:48348"/>
        <dbReference type="Rhea" id="RHEA-COMP:12068"/>
        <dbReference type="Rhea" id="RHEA-COMP:12069"/>
        <dbReference type="ChEBI" id="CHEBI:65314"/>
        <dbReference type="ChEBI" id="CHEBI:65315"/>
    </reaction>
</comment>
<dbReference type="Gene3D" id="3.10.290.10">
    <property type="entry name" value="RNA-binding S4 domain"/>
    <property type="match status" value="1"/>
</dbReference>
<keyword evidence="3 7" id="KW-0694">RNA-binding</keyword>
<dbReference type="InterPro" id="IPR002942">
    <property type="entry name" value="S4_RNA-bd"/>
</dbReference>
<evidence type="ECO:0000256" key="5">
    <source>
        <dbReference type="ARBA" id="ARBA00036749"/>
    </source>
</evidence>
<dbReference type="InterPro" id="IPR042092">
    <property type="entry name" value="PsdUridine_s_RsuA/RluB/E/F_cat"/>
</dbReference>
<comment type="function">
    <text evidence="6">Responsible for synthesis of pseudouridine from uracil-516 in 16S ribosomal RNA.</text>
</comment>
<comment type="caution">
    <text evidence="10">The sequence shown here is derived from an EMBL/GenBank/DDBJ whole genome shotgun (WGS) entry which is preliminary data.</text>
</comment>
<dbReference type="InterPro" id="IPR006145">
    <property type="entry name" value="PsdUridine_synth_RsuA/RluA"/>
</dbReference>
<dbReference type="GO" id="GO:0160136">
    <property type="term" value="F:16S rRNA pseudouridine(516) synthase activity"/>
    <property type="evidence" value="ECO:0007669"/>
    <property type="project" value="UniProtKB-EC"/>
</dbReference>
<dbReference type="InterPro" id="IPR020094">
    <property type="entry name" value="TruA/RsuA/RluB/E/F_N"/>
</dbReference>